<feature type="region of interest" description="Disordered" evidence="1">
    <location>
        <begin position="101"/>
        <end position="129"/>
    </location>
</feature>
<feature type="compositionally biased region" description="Pro residues" evidence="1">
    <location>
        <begin position="113"/>
        <end position="122"/>
    </location>
</feature>
<dbReference type="EMBL" id="CAUYUJ010001034">
    <property type="protein sequence ID" value="CAK0793823.1"/>
    <property type="molecule type" value="Genomic_DNA"/>
</dbReference>
<dbReference type="Proteomes" id="UP001189429">
    <property type="component" value="Unassembled WGS sequence"/>
</dbReference>
<evidence type="ECO:0000313" key="3">
    <source>
        <dbReference type="Proteomes" id="UP001189429"/>
    </source>
</evidence>
<proteinExistence type="predicted"/>
<comment type="caution">
    <text evidence="2">The sequence shown here is derived from an EMBL/GenBank/DDBJ whole genome shotgun (WGS) entry which is preliminary data.</text>
</comment>
<gene>
    <name evidence="2" type="ORF">PCOR1329_LOCUS3985</name>
</gene>
<name>A0ABN9PQG9_9DINO</name>
<organism evidence="2 3">
    <name type="scientific">Prorocentrum cordatum</name>
    <dbReference type="NCBI Taxonomy" id="2364126"/>
    <lineage>
        <taxon>Eukaryota</taxon>
        <taxon>Sar</taxon>
        <taxon>Alveolata</taxon>
        <taxon>Dinophyceae</taxon>
        <taxon>Prorocentrales</taxon>
        <taxon>Prorocentraceae</taxon>
        <taxon>Prorocentrum</taxon>
    </lineage>
</organism>
<protein>
    <submittedName>
        <fullName evidence="2">Uncharacterized protein</fullName>
    </submittedName>
</protein>
<reference evidence="2" key="1">
    <citation type="submission" date="2023-10" db="EMBL/GenBank/DDBJ databases">
        <authorList>
            <person name="Chen Y."/>
            <person name="Shah S."/>
            <person name="Dougan E. K."/>
            <person name="Thang M."/>
            <person name="Chan C."/>
        </authorList>
    </citation>
    <scope>NUCLEOTIDE SEQUENCE [LARGE SCALE GENOMIC DNA]</scope>
</reference>
<accession>A0ABN9PQG9</accession>
<evidence type="ECO:0000313" key="2">
    <source>
        <dbReference type="EMBL" id="CAK0793823.1"/>
    </source>
</evidence>
<sequence>MMLPMAAHGFHAPLPPVANVPYGQLTSCMMLPMAASEFHMPPPLVANVPYLKIASCMMLPMAAFELRMPLPLVAYDPIVKNSTRTASTRALEMRPLSEAFPETSPLDVASPVPSVPRSPPRSSPSWCPSLRSSPALPSSAALLPPIPVFPAFLNASHTVSYDLHSAPRAWPHVSARAVEPSEYTRK</sequence>
<evidence type="ECO:0000256" key="1">
    <source>
        <dbReference type="SAM" id="MobiDB-lite"/>
    </source>
</evidence>
<keyword evidence="3" id="KW-1185">Reference proteome</keyword>